<dbReference type="Gene3D" id="3.40.50.300">
    <property type="entry name" value="P-loop containing nucleotide triphosphate hydrolases"/>
    <property type="match status" value="1"/>
</dbReference>
<reference evidence="1 2" key="1">
    <citation type="submission" date="2020-08" db="EMBL/GenBank/DDBJ databases">
        <title>Sequencing the genomes of 1000 actinobacteria strains.</title>
        <authorList>
            <person name="Klenk H.-P."/>
        </authorList>
    </citation>
    <scope>NUCLEOTIDE SEQUENCE [LARGE SCALE GENOMIC DNA]</scope>
    <source>
        <strain evidence="1 2">DSM 28967</strain>
    </source>
</reference>
<evidence type="ECO:0000313" key="2">
    <source>
        <dbReference type="Proteomes" id="UP000549971"/>
    </source>
</evidence>
<evidence type="ECO:0000313" key="1">
    <source>
        <dbReference type="EMBL" id="MBB5840006.1"/>
    </source>
</evidence>
<dbReference type="SUPFAM" id="SSF52540">
    <property type="entry name" value="P-loop containing nucleoside triphosphate hydrolases"/>
    <property type="match status" value="1"/>
</dbReference>
<keyword evidence="2" id="KW-1185">Reference proteome</keyword>
<comment type="caution">
    <text evidence="1">The sequence shown here is derived from an EMBL/GenBank/DDBJ whole genome shotgun (WGS) entry which is preliminary data.</text>
</comment>
<accession>A0A7W9JD72</accession>
<dbReference type="EMBL" id="JACHMY010000001">
    <property type="protein sequence ID" value="MBB5840006.1"/>
    <property type="molecule type" value="Genomic_DNA"/>
</dbReference>
<protein>
    <submittedName>
        <fullName evidence="1">Uncharacterized protein</fullName>
    </submittedName>
</protein>
<dbReference type="Proteomes" id="UP000549971">
    <property type="component" value="Unassembled WGS sequence"/>
</dbReference>
<gene>
    <name evidence="1" type="ORF">HDA39_006740</name>
</gene>
<dbReference type="InterPro" id="IPR027417">
    <property type="entry name" value="P-loop_NTPase"/>
</dbReference>
<dbReference type="AlphaFoldDB" id="A0A7W9JD72"/>
<sequence length="378" mass="41093">MRTLATTLRALIHRPHHHAVQPSPLPGGFFRSPLELPALAQPFTATALPVGLTYTGETVSLGLGGVLISGDRKTGVSSTVRTFAVWAAKFPAARLHVYDDSGEWVVLRTVAHRFVTRAYGIADGLSDDTAAEQALADLLALRTEMQRRDDHLRDLNNDLDAAGHDLIVNRLEDLAGVPLEMLHAAGIDPARTDTEASDLHRHVVIIANVAWWLTHEQHGPAIAEQLFWLAGIGDSLGIHLVLAVTARDLATIPGALRARISTRIALRITNPDHADLILGEPARIAGADTTHTAHQAAPMLAWIALPRAGGAGHRHRLVQLYRCSPMRLHRSIGWCRHDRDQSGWLTGDAAAVKAEMDAYHADQAARRASHDSDGQDRR</sequence>
<dbReference type="RefSeq" id="WP_184802064.1">
    <property type="nucleotide sequence ID" value="NZ_JACHMY010000001.1"/>
</dbReference>
<organism evidence="1 2">
    <name type="scientific">Kribbella italica</name>
    <dbReference type="NCBI Taxonomy" id="1540520"/>
    <lineage>
        <taxon>Bacteria</taxon>
        <taxon>Bacillati</taxon>
        <taxon>Actinomycetota</taxon>
        <taxon>Actinomycetes</taxon>
        <taxon>Propionibacteriales</taxon>
        <taxon>Kribbellaceae</taxon>
        <taxon>Kribbella</taxon>
    </lineage>
</organism>
<name>A0A7W9JD72_9ACTN</name>
<proteinExistence type="predicted"/>